<dbReference type="InterPro" id="IPR036249">
    <property type="entry name" value="Thioredoxin-like_sf"/>
</dbReference>
<gene>
    <name evidence="4" type="ORF">AAG570_010567</name>
</gene>
<feature type="domain" description="PITH" evidence="3">
    <location>
        <begin position="112"/>
        <end position="280"/>
    </location>
</feature>
<dbReference type="InterPro" id="IPR008979">
    <property type="entry name" value="Galactose-bd-like_sf"/>
</dbReference>
<protein>
    <recommendedName>
        <fullName evidence="6">Thioredoxin-like protein 1</fullName>
    </recommendedName>
</protein>
<dbReference type="PROSITE" id="PS51532">
    <property type="entry name" value="PITH"/>
    <property type="match status" value="1"/>
</dbReference>
<evidence type="ECO:0000313" key="5">
    <source>
        <dbReference type="Proteomes" id="UP001558652"/>
    </source>
</evidence>
<dbReference type="InterPro" id="IPR013766">
    <property type="entry name" value="Thioredoxin_domain"/>
</dbReference>
<evidence type="ECO:0000259" key="2">
    <source>
        <dbReference type="PROSITE" id="PS51352"/>
    </source>
</evidence>
<dbReference type="EMBL" id="JBFDAA010000005">
    <property type="protein sequence ID" value="KAL1132615.1"/>
    <property type="molecule type" value="Genomic_DNA"/>
</dbReference>
<dbReference type="FunFam" id="3.40.30.10:FF:000245">
    <property type="entry name" value="Thioredoxin"/>
    <property type="match status" value="1"/>
</dbReference>
<evidence type="ECO:0000256" key="1">
    <source>
        <dbReference type="ARBA" id="ARBA00023157"/>
    </source>
</evidence>
<proteinExistence type="predicted"/>
<evidence type="ECO:0000259" key="3">
    <source>
        <dbReference type="PROSITE" id="PS51532"/>
    </source>
</evidence>
<dbReference type="PANTHER" id="PTHR46115">
    <property type="entry name" value="THIOREDOXIN-LIKE PROTEIN 1"/>
    <property type="match status" value="1"/>
</dbReference>
<dbReference type="Gene3D" id="3.40.30.10">
    <property type="entry name" value="Glutaredoxin"/>
    <property type="match status" value="1"/>
</dbReference>
<dbReference type="Proteomes" id="UP001558652">
    <property type="component" value="Unassembled WGS sequence"/>
</dbReference>
<dbReference type="Pfam" id="PF06201">
    <property type="entry name" value="PITH"/>
    <property type="match status" value="1"/>
</dbReference>
<dbReference type="InterPro" id="IPR037047">
    <property type="entry name" value="PITH_dom_sf"/>
</dbReference>
<dbReference type="CDD" id="cd02947">
    <property type="entry name" value="TRX_family"/>
    <property type="match status" value="1"/>
</dbReference>
<sequence>MVRDIKDEAQFQEELAASTTKLVVVDFFATWCVPCQRIAPFYEQMSAKYPNASFLKVDVDKCQEVAAGQRVSVMPTFYFYRNRVKVDSIQGADQGKLEEKIQKYYSSEVSEEDDVGVAGHMDLSSFILKMNCEALNESDEHPLAHCLSSSDGYLESDCDEQLIISLAFNQAVKIHSIRVKAPTDKGPKTLKLFINQPNTLDFDSASSNQPIQELVLSPTDLEGNPVNLRYVKFQNVQNIQIFIKDNQGSTETSRIDHLQLIGSPIITTNMGDFKRVAGKKGEAH</sequence>
<dbReference type="PROSITE" id="PS51352">
    <property type="entry name" value="THIOREDOXIN_2"/>
    <property type="match status" value="1"/>
</dbReference>
<dbReference type="Pfam" id="PF00085">
    <property type="entry name" value="Thioredoxin"/>
    <property type="match status" value="1"/>
</dbReference>
<dbReference type="PROSITE" id="PS00194">
    <property type="entry name" value="THIOREDOXIN_1"/>
    <property type="match status" value="1"/>
</dbReference>
<dbReference type="Gene3D" id="2.60.120.470">
    <property type="entry name" value="PITH domain"/>
    <property type="match status" value="1"/>
</dbReference>
<dbReference type="GO" id="GO:0005737">
    <property type="term" value="C:cytoplasm"/>
    <property type="evidence" value="ECO:0007669"/>
    <property type="project" value="UniProtKB-ARBA"/>
</dbReference>
<comment type="caution">
    <text evidence="4">The sequence shown here is derived from an EMBL/GenBank/DDBJ whole genome shotgun (WGS) entry which is preliminary data.</text>
</comment>
<keyword evidence="5" id="KW-1185">Reference proteome</keyword>
<accession>A0ABD0YMX4</accession>
<dbReference type="SUPFAM" id="SSF49785">
    <property type="entry name" value="Galactose-binding domain-like"/>
    <property type="match status" value="1"/>
</dbReference>
<evidence type="ECO:0000313" key="4">
    <source>
        <dbReference type="EMBL" id="KAL1132615.1"/>
    </source>
</evidence>
<dbReference type="AlphaFoldDB" id="A0ABD0YMX4"/>
<keyword evidence="1" id="KW-1015">Disulfide bond</keyword>
<reference evidence="4 5" key="1">
    <citation type="submission" date="2024-07" db="EMBL/GenBank/DDBJ databases">
        <title>Chromosome-level genome assembly of the water stick insect Ranatra chinensis (Heteroptera: Nepidae).</title>
        <authorList>
            <person name="Liu X."/>
        </authorList>
    </citation>
    <scope>NUCLEOTIDE SEQUENCE [LARGE SCALE GENOMIC DNA]</scope>
    <source>
        <strain evidence="4">Cailab_2021Rc</strain>
        <tissue evidence="4">Muscle</tissue>
    </source>
</reference>
<dbReference type="InterPro" id="IPR017937">
    <property type="entry name" value="Thioredoxin_CS"/>
</dbReference>
<organism evidence="4 5">
    <name type="scientific">Ranatra chinensis</name>
    <dbReference type="NCBI Taxonomy" id="642074"/>
    <lineage>
        <taxon>Eukaryota</taxon>
        <taxon>Metazoa</taxon>
        <taxon>Ecdysozoa</taxon>
        <taxon>Arthropoda</taxon>
        <taxon>Hexapoda</taxon>
        <taxon>Insecta</taxon>
        <taxon>Pterygota</taxon>
        <taxon>Neoptera</taxon>
        <taxon>Paraneoptera</taxon>
        <taxon>Hemiptera</taxon>
        <taxon>Heteroptera</taxon>
        <taxon>Panheteroptera</taxon>
        <taxon>Nepomorpha</taxon>
        <taxon>Nepidae</taxon>
        <taxon>Ranatrinae</taxon>
        <taxon>Ranatra</taxon>
    </lineage>
</organism>
<name>A0ABD0YMX4_9HEMI</name>
<evidence type="ECO:0008006" key="6">
    <source>
        <dbReference type="Google" id="ProtNLM"/>
    </source>
</evidence>
<feature type="domain" description="Thioredoxin" evidence="2">
    <location>
        <begin position="1"/>
        <end position="125"/>
    </location>
</feature>
<dbReference type="InterPro" id="IPR010400">
    <property type="entry name" value="PITH_dom"/>
</dbReference>
<dbReference type="SUPFAM" id="SSF52833">
    <property type="entry name" value="Thioredoxin-like"/>
    <property type="match status" value="1"/>
</dbReference>